<sequence length="445" mass="45851">MALGPRVYYAVADQPAAVSNLLLFAFAAISLLLLRWNGWQLRRAAHAEDSRHAVTPSIAMLNRRLTLGVVALLGLGVLWLGPLQALLDGLRSLLRRLLSGSTEPPPPATEPPAGATGMPPMPPSEPPPAWLALLSDWFGYLTAAAAAVLALVLLYRLVRRWLPERLHRLLGQLLRWLRLSRELRRPGVETGYVDEVVRLERVGDAQRRGRRSSGGGDPAAGPGGEARRRYRALIAREIGRGYAYRADRTPAEHARELERRLGGDASGGGGGARNGVGSASGVRGDAVGSARSASGGGGSAGNGGVKSASGVRGGAVGRVGSESGVRGGAGDAEQAAAPGRPAAVPAAASIQRGAASRLARWFGGRGSVDSGAAAPAADSGAELRSANELAELLRQYEAERYGAPAEANRHRPAAMDGPGSVSIGGGASSSGALASGDDDSSDLRD</sequence>
<feature type="compositionally biased region" description="Low complexity" evidence="1">
    <location>
        <begin position="275"/>
        <end position="293"/>
    </location>
</feature>
<keyword evidence="2" id="KW-1133">Transmembrane helix</keyword>
<feature type="compositionally biased region" description="Gly residues" evidence="1">
    <location>
        <begin position="212"/>
        <end position="224"/>
    </location>
</feature>
<protein>
    <submittedName>
        <fullName evidence="3">PE_PGRS family protein</fullName>
    </submittedName>
</protein>
<dbReference type="Proteomes" id="UP000234789">
    <property type="component" value="Unassembled WGS sequence"/>
</dbReference>
<feature type="compositionally biased region" description="Gly residues" evidence="1">
    <location>
        <begin position="294"/>
        <end position="304"/>
    </location>
</feature>
<gene>
    <name evidence="3" type="ORF">B8V81_0280</name>
</gene>
<name>A0A2N5NCV5_9BACL</name>
<feature type="region of interest" description="Disordered" evidence="1">
    <location>
        <begin position="260"/>
        <end position="344"/>
    </location>
</feature>
<dbReference type="AlphaFoldDB" id="A0A2N5NCV5"/>
<keyword evidence="4" id="KW-1185">Reference proteome</keyword>
<keyword evidence="2" id="KW-0472">Membrane</keyword>
<evidence type="ECO:0000313" key="3">
    <source>
        <dbReference type="EMBL" id="PLT48148.1"/>
    </source>
</evidence>
<feature type="compositionally biased region" description="Acidic residues" evidence="1">
    <location>
        <begin position="436"/>
        <end position="445"/>
    </location>
</feature>
<feature type="region of interest" description="Disordered" evidence="1">
    <location>
        <begin position="403"/>
        <end position="445"/>
    </location>
</feature>
<feature type="compositionally biased region" description="Gly residues" evidence="1">
    <location>
        <begin position="264"/>
        <end position="274"/>
    </location>
</feature>
<feature type="transmembrane region" description="Helical" evidence="2">
    <location>
        <begin position="16"/>
        <end position="34"/>
    </location>
</feature>
<evidence type="ECO:0000256" key="2">
    <source>
        <dbReference type="SAM" id="Phobius"/>
    </source>
</evidence>
<feature type="transmembrane region" description="Helical" evidence="2">
    <location>
        <begin position="65"/>
        <end position="87"/>
    </location>
</feature>
<evidence type="ECO:0000313" key="4">
    <source>
        <dbReference type="Proteomes" id="UP000234789"/>
    </source>
</evidence>
<feature type="transmembrane region" description="Helical" evidence="2">
    <location>
        <begin position="137"/>
        <end position="158"/>
    </location>
</feature>
<dbReference type="EMBL" id="NFEZ01000001">
    <property type="protein sequence ID" value="PLT48148.1"/>
    <property type="molecule type" value="Genomic_DNA"/>
</dbReference>
<dbReference type="RefSeq" id="WP_101807535.1">
    <property type="nucleotide sequence ID" value="NZ_NFEZ01000001.1"/>
</dbReference>
<feature type="region of interest" description="Disordered" evidence="1">
    <location>
        <begin position="204"/>
        <end position="226"/>
    </location>
</feature>
<feature type="region of interest" description="Disordered" evidence="1">
    <location>
        <begin position="101"/>
        <end position="124"/>
    </location>
</feature>
<evidence type="ECO:0000256" key="1">
    <source>
        <dbReference type="SAM" id="MobiDB-lite"/>
    </source>
</evidence>
<reference evidence="3 4" key="1">
    <citation type="submission" date="2017-05" db="EMBL/GenBank/DDBJ databases">
        <title>Functional genome analysis of Paenibacillus pasadenensis strain R16: insights on endophytic life style and antifungal activity.</title>
        <authorList>
            <person name="Passera A."/>
            <person name="Marcolungo L."/>
            <person name="Casati P."/>
            <person name="Brasca M."/>
            <person name="Quaglino F."/>
            <person name="Delledonne M."/>
        </authorList>
    </citation>
    <scope>NUCLEOTIDE SEQUENCE [LARGE SCALE GENOMIC DNA]</scope>
    <source>
        <strain evidence="3 4">R16</strain>
    </source>
</reference>
<accession>A0A2N5NCV5</accession>
<keyword evidence="2" id="KW-0812">Transmembrane</keyword>
<organism evidence="3 4">
    <name type="scientific">Paenibacillus pasadenensis</name>
    <dbReference type="NCBI Taxonomy" id="217090"/>
    <lineage>
        <taxon>Bacteria</taxon>
        <taxon>Bacillati</taxon>
        <taxon>Bacillota</taxon>
        <taxon>Bacilli</taxon>
        <taxon>Bacillales</taxon>
        <taxon>Paenibacillaceae</taxon>
        <taxon>Paenibacillus</taxon>
    </lineage>
</organism>
<comment type="caution">
    <text evidence="3">The sequence shown here is derived from an EMBL/GenBank/DDBJ whole genome shotgun (WGS) entry which is preliminary data.</text>
</comment>
<proteinExistence type="predicted"/>
<feature type="compositionally biased region" description="Low complexity" evidence="1">
    <location>
        <begin position="332"/>
        <end position="344"/>
    </location>
</feature>